<evidence type="ECO:0000256" key="4">
    <source>
        <dbReference type="ARBA" id="ARBA00022448"/>
    </source>
</evidence>
<dbReference type="CDD" id="cd17388">
    <property type="entry name" value="MFS_TetA"/>
    <property type="match status" value="1"/>
</dbReference>
<feature type="transmembrane region" description="Helical" evidence="8">
    <location>
        <begin position="176"/>
        <end position="196"/>
    </location>
</feature>
<dbReference type="InterPro" id="IPR020846">
    <property type="entry name" value="MFS_dom"/>
</dbReference>
<evidence type="ECO:0000256" key="6">
    <source>
        <dbReference type="ARBA" id="ARBA00022989"/>
    </source>
</evidence>
<organism evidence="10 11">
    <name type="scientific">Pseudooceanicola nitratireducens</name>
    <dbReference type="NCBI Taxonomy" id="517719"/>
    <lineage>
        <taxon>Bacteria</taxon>
        <taxon>Pseudomonadati</taxon>
        <taxon>Pseudomonadota</taxon>
        <taxon>Alphaproteobacteria</taxon>
        <taxon>Rhodobacterales</taxon>
        <taxon>Paracoccaceae</taxon>
        <taxon>Pseudooceanicola</taxon>
    </lineage>
</organism>
<feature type="transmembrane region" description="Helical" evidence="8">
    <location>
        <begin position="352"/>
        <end position="375"/>
    </location>
</feature>
<dbReference type="InterPro" id="IPR036259">
    <property type="entry name" value="MFS_trans_sf"/>
</dbReference>
<feature type="domain" description="Major facilitator superfamily (MFS) profile" evidence="9">
    <location>
        <begin position="19"/>
        <end position="414"/>
    </location>
</feature>
<evidence type="ECO:0000259" key="9">
    <source>
        <dbReference type="PROSITE" id="PS50850"/>
    </source>
</evidence>
<dbReference type="PROSITE" id="PS00216">
    <property type="entry name" value="SUGAR_TRANSPORT_1"/>
    <property type="match status" value="1"/>
</dbReference>
<keyword evidence="4" id="KW-0813">Transport</keyword>
<evidence type="ECO:0000256" key="8">
    <source>
        <dbReference type="SAM" id="Phobius"/>
    </source>
</evidence>
<feature type="transmembrane region" description="Helical" evidence="8">
    <location>
        <begin position="387"/>
        <end position="410"/>
    </location>
</feature>
<evidence type="ECO:0000313" key="10">
    <source>
        <dbReference type="EMBL" id="SFC87454.1"/>
    </source>
</evidence>
<feature type="transmembrane region" description="Helical" evidence="8">
    <location>
        <begin position="21"/>
        <end position="41"/>
    </location>
</feature>
<protein>
    <submittedName>
        <fullName evidence="10">MFS transporter, DHA1 family, tetracycline resistance protein</fullName>
    </submittedName>
</protein>
<feature type="transmembrane region" description="Helical" evidence="8">
    <location>
        <begin position="295"/>
        <end position="313"/>
    </location>
</feature>
<evidence type="ECO:0000256" key="3">
    <source>
        <dbReference type="ARBA" id="ARBA00007520"/>
    </source>
</evidence>
<dbReference type="EMBL" id="FOLX01000001">
    <property type="protein sequence ID" value="SFC87454.1"/>
    <property type="molecule type" value="Genomic_DNA"/>
</dbReference>
<comment type="function">
    <text evidence="1">Resistance to tetracycline by an active tetracycline efflux. This is an energy-dependent process that decreases the accumulation of the antibiotic in whole cells. This protein functions as a metal-tetracycline/H(+) antiporter.</text>
</comment>
<keyword evidence="6 8" id="KW-1133">Transmembrane helix</keyword>
<dbReference type="PANTHER" id="PTHR23504">
    <property type="entry name" value="MAJOR FACILITATOR SUPERFAMILY DOMAIN-CONTAINING PROTEIN 10"/>
    <property type="match status" value="1"/>
</dbReference>
<feature type="transmembrane region" description="Helical" evidence="8">
    <location>
        <begin position="90"/>
        <end position="109"/>
    </location>
</feature>
<dbReference type="STRING" id="517719.SAMN05421762_2535"/>
<dbReference type="GO" id="GO:0016020">
    <property type="term" value="C:membrane"/>
    <property type="evidence" value="ECO:0007669"/>
    <property type="project" value="UniProtKB-SubCell"/>
</dbReference>
<keyword evidence="11" id="KW-1185">Reference proteome</keyword>
<feature type="transmembrane region" description="Helical" evidence="8">
    <location>
        <begin position="216"/>
        <end position="242"/>
    </location>
</feature>
<comment type="similarity">
    <text evidence="3">Belongs to the major facilitator superfamily. TCR/Tet family.</text>
</comment>
<dbReference type="PROSITE" id="PS50850">
    <property type="entry name" value="MFS"/>
    <property type="match status" value="1"/>
</dbReference>
<dbReference type="PRINTS" id="PR01035">
    <property type="entry name" value="TCRTETA"/>
</dbReference>
<dbReference type="InterPro" id="IPR011701">
    <property type="entry name" value="MFS"/>
</dbReference>
<proteinExistence type="inferred from homology"/>
<dbReference type="InterPro" id="IPR005829">
    <property type="entry name" value="Sugar_transporter_CS"/>
</dbReference>
<dbReference type="Gene3D" id="1.20.1250.20">
    <property type="entry name" value="MFS general substrate transporter like domains"/>
    <property type="match status" value="1"/>
</dbReference>
<dbReference type="SUPFAM" id="SSF103473">
    <property type="entry name" value="MFS general substrate transporter"/>
    <property type="match status" value="1"/>
</dbReference>
<name>A0A1I1MPP0_9RHOB</name>
<feature type="transmembrane region" description="Helical" evidence="8">
    <location>
        <begin position="115"/>
        <end position="135"/>
    </location>
</feature>
<dbReference type="GO" id="GO:0022857">
    <property type="term" value="F:transmembrane transporter activity"/>
    <property type="evidence" value="ECO:0007669"/>
    <property type="project" value="InterPro"/>
</dbReference>
<dbReference type="Proteomes" id="UP000231644">
    <property type="component" value="Unassembled WGS sequence"/>
</dbReference>
<reference evidence="10 11" key="1">
    <citation type="submission" date="2016-10" db="EMBL/GenBank/DDBJ databases">
        <authorList>
            <person name="de Groot N.N."/>
        </authorList>
    </citation>
    <scope>NUCLEOTIDE SEQUENCE [LARGE SCALE GENOMIC DNA]</scope>
    <source>
        <strain evidence="10 11">DSM 29619</strain>
    </source>
</reference>
<feature type="transmembrane region" description="Helical" evidence="8">
    <location>
        <begin position="61"/>
        <end position="78"/>
    </location>
</feature>
<evidence type="ECO:0000313" key="11">
    <source>
        <dbReference type="Proteomes" id="UP000231644"/>
    </source>
</evidence>
<comment type="subcellular location">
    <subcellularLocation>
        <location evidence="2">Membrane</location>
        <topology evidence="2">Multi-pass membrane protein</topology>
    </subcellularLocation>
</comment>
<dbReference type="RefSeq" id="WP_093447499.1">
    <property type="nucleotide sequence ID" value="NZ_FNZG01000001.1"/>
</dbReference>
<feature type="transmembrane region" description="Helical" evidence="8">
    <location>
        <begin position="319"/>
        <end position="340"/>
    </location>
</feature>
<accession>A0A1I1MPP0</accession>
<dbReference type="OrthoDB" id="9764259at2"/>
<keyword evidence="5 8" id="KW-0812">Transmembrane</keyword>
<evidence type="ECO:0000256" key="5">
    <source>
        <dbReference type="ARBA" id="ARBA00022692"/>
    </source>
</evidence>
<evidence type="ECO:0000256" key="2">
    <source>
        <dbReference type="ARBA" id="ARBA00004141"/>
    </source>
</evidence>
<feature type="transmembrane region" description="Helical" evidence="8">
    <location>
        <begin position="147"/>
        <end position="170"/>
    </location>
</feature>
<gene>
    <name evidence="10" type="ORF">SAMN05421762_2535</name>
</gene>
<evidence type="ECO:0000256" key="1">
    <source>
        <dbReference type="ARBA" id="ARBA00003279"/>
    </source>
</evidence>
<dbReference type="PANTHER" id="PTHR23504:SF15">
    <property type="entry name" value="MAJOR FACILITATOR SUPERFAMILY (MFS) PROFILE DOMAIN-CONTAINING PROTEIN"/>
    <property type="match status" value="1"/>
</dbReference>
<feature type="transmembrane region" description="Helical" evidence="8">
    <location>
        <begin position="262"/>
        <end position="283"/>
    </location>
</feature>
<dbReference type="InterPro" id="IPR001958">
    <property type="entry name" value="Tet-R_TetA/multi-R_MdtG-like"/>
</dbReference>
<evidence type="ECO:0000256" key="7">
    <source>
        <dbReference type="ARBA" id="ARBA00023136"/>
    </source>
</evidence>
<dbReference type="AlphaFoldDB" id="A0A1I1MPP0"/>
<sequence>MSQTSAPTPVLSPATARRSTIFIFVTVLIDMIGIGLIWPVVPALLQDVGGVDLADATVIGGWMFAAYALAQFLGGPLMGNLSDAYGRRPLLLLAIGGLAVDYVFSALAPTVWLLILGRAIAGFCGASHVIATAFLTDITPPEGRARAFGLIGAAFGMGFVIGPAIGGLLGELGPRVPFWAAAALAGANFIFGYLILPESLPPEKRRPFRWRRSNPFSVLMIFRGYPSVLPMTMVLALYFFAGNVYPTLWSFWGIATFGWSEAMIGATLAMFGVMAALVQGGLSGPLVKRFGEGRMVVFGLIVGTTGATCFAFTQSFTWVLVLLPIVAFEGLVHPCITALMTRDVPDDAQGELQGGLASITNLSTLFSALFFTQLFGWSVRPEAAQPWPGAAFLVAGALMGLALLLFLVVNRRSDPRAADR</sequence>
<dbReference type="Pfam" id="PF07690">
    <property type="entry name" value="MFS_1"/>
    <property type="match status" value="1"/>
</dbReference>
<keyword evidence="7 8" id="KW-0472">Membrane</keyword>